<organism evidence="4">
    <name type="scientific">Oceaniferula spumae</name>
    <dbReference type="NCBI Taxonomy" id="2979115"/>
    <lineage>
        <taxon>Bacteria</taxon>
        <taxon>Pseudomonadati</taxon>
        <taxon>Verrucomicrobiota</taxon>
        <taxon>Verrucomicrobiia</taxon>
        <taxon>Verrucomicrobiales</taxon>
        <taxon>Verrucomicrobiaceae</taxon>
        <taxon>Oceaniferula</taxon>
    </lineage>
</organism>
<sequence>MSAQQPNAEPQGAPPLPIPASPVPHMAPPRQAERAAPAAQPAPPAQTGNLLHNPLQTQPIYESAVPEQAAAPATQPPVSQQAAPAQQGVPAPVGFRHGMTGAGLLGVIFQVCDSMGVSDIQIRSELPVYIETHRGMECLAHLGVLSANDVYEIYRELLRNRESASHGFGETEPAEDRAARKIDEALSSFQERHVDDFSCNGIFVVATGKTSGRLRIQVHLSANGLGVTCRILNDSIPELDVLGIDPDTSEMLRLAVQRRAGLCLVTGPTGSGKSTTLAAIIDWLRRNHPKHIVTVEDPVEYQYPTDMDDPHVPGQKIMAPSIVTQQEVGRDLASYRQGLKDVLRKAPHVILLGEIRDREAMETCMEAAQTGHLVLSTLHTTGAVKTMGRILEMYPRENHPAVLNRLSEILIFIHSQGLLSGVDGRVLTYEFLQNNEDAVSSAIGSYDRGARALEDVIKRAGNIAWDEKLTSLYEEGKISRETFENSRMHREDVEYV</sequence>
<comment type="similarity">
    <text evidence="1">Belongs to the GSP E family.</text>
</comment>
<protein>
    <recommendedName>
        <fullName evidence="3">Bacterial type II secretion system protein E domain-containing protein</fullName>
    </recommendedName>
</protein>
<feature type="region of interest" description="Disordered" evidence="2">
    <location>
        <begin position="65"/>
        <end position="89"/>
    </location>
</feature>
<gene>
    <name evidence="4" type="ORF">NT6N_35340</name>
</gene>
<dbReference type="AlphaFoldDB" id="A0AAT9FRH3"/>
<accession>A0AAT9FRH3</accession>
<dbReference type="InterPro" id="IPR027417">
    <property type="entry name" value="P-loop_NTPase"/>
</dbReference>
<feature type="region of interest" description="Disordered" evidence="2">
    <location>
        <begin position="1"/>
        <end position="52"/>
    </location>
</feature>
<dbReference type="Pfam" id="PF00437">
    <property type="entry name" value="T2SSE"/>
    <property type="match status" value="1"/>
</dbReference>
<evidence type="ECO:0000256" key="1">
    <source>
        <dbReference type="ARBA" id="ARBA00006611"/>
    </source>
</evidence>
<feature type="domain" description="Bacterial type II secretion system protein E" evidence="3">
    <location>
        <begin position="209"/>
        <end position="421"/>
    </location>
</feature>
<dbReference type="SUPFAM" id="SSF52540">
    <property type="entry name" value="P-loop containing nucleoside triphosphate hydrolases"/>
    <property type="match status" value="1"/>
</dbReference>
<evidence type="ECO:0000259" key="3">
    <source>
        <dbReference type="Pfam" id="PF00437"/>
    </source>
</evidence>
<evidence type="ECO:0000313" key="4">
    <source>
        <dbReference type="EMBL" id="BDS08494.1"/>
    </source>
</evidence>
<dbReference type="EMBL" id="AP026866">
    <property type="protein sequence ID" value="BDS08494.1"/>
    <property type="molecule type" value="Genomic_DNA"/>
</dbReference>
<proteinExistence type="inferred from homology"/>
<dbReference type="KEGG" id="osu:NT6N_35340"/>
<dbReference type="PANTHER" id="PTHR30486">
    <property type="entry name" value="TWITCHING MOTILITY PROTEIN PILT"/>
    <property type="match status" value="1"/>
</dbReference>
<dbReference type="Gene3D" id="3.40.50.300">
    <property type="entry name" value="P-loop containing nucleotide triphosphate hydrolases"/>
    <property type="match status" value="1"/>
</dbReference>
<feature type="compositionally biased region" description="Low complexity" evidence="2">
    <location>
        <begin position="28"/>
        <end position="39"/>
    </location>
</feature>
<reference evidence="4" key="1">
    <citation type="submission" date="2024-07" db="EMBL/GenBank/DDBJ databases">
        <title>Complete genome sequence of Verrucomicrobiaceae bacterium NT6N.</title>
        <authorList>
            <person name="Huang C."/>
            <person name="Takami H."/>
            <person name="Hamasaki K."/>
        </authorList>
    </citation>
    <scope>NUCLEOTIDE SEQUENCE</scope>
    <source>
        <strain evidence="4">NT6N</strain>
    </source>
</reference>
<feature type="compositionally biased region" description="Pro residues" evidence="2">
    <location>
        <begin position="12"/>
        <end position="27"/>
    </location>
</feature>
<evidence type="ECO:0000256" key="2">
    <source>
        <dbReference type="SAM" id="MobiDB-lite"/>
    </source>
</evidence>
<dbReference type="Gene3D" id="3.30.450.90">
    <property type="match status" value="1"/>
</dbReference>
<dbReference type="InterPro" id="IPR001482">
    <property type="entry name" value="T2SS/T4SS_dom"/>
</dbReference>
<name>A0AAT9FRH3_9BACT</name>
<dbReference type="InterPro" id="IPR050921">
    <property type="entry name" value="T4SS_GSP_E_ATPase"/>
</dbReference>
<dbReference type="PANTHER" id="PTHR30486:SF6">
    <property type="entry name" value="TYPE IV PILUS RETRACTATION ATPASE PILT"/>
    <property type="match status" value="1"/>
</dbReference>
<dbReference type="GO" id="GO:0016887">
    <property type="term" value="F:ATP hydrolysis activity"/>
    <property type="evidence" value="ECO:0007669"/>
    <property type="project" value="InterPro"/>
</dbReference>